<reference evidence="6 7" key="1">
    <citation type="submission" date="2018-03" db="EMBL/GenBank/DDBJ databases">
        <title>Genomic Encyclopedia of Type Strains, Phase III (KMG-III): the genomes of soil and plant-associated and newly described type strains.</title>
        <authorList>
            <person name="Whitman W."/>
        </authorList>
    </citation>
    <scope>NUCLEOTIDE SEQUENCE [LARGE SCALE GENOMIC DNA]</scope>
    <source>
        <strain evidence="6 7">CGMCC 1.12484</strain>
    </source>
</reference>
<dbReference type="AlphaFoldDB" id="A0A2T0V3B0"/>
<dbReference type="Proteomes" id="UP000237983">
    <property type="component" value="Unassembled WGS sequence"/>
</dbReference>
<comment type="caution">
    <text evidence="6">The sequence shown here is derived from an EMBL/GenBank/DDBJ whole genome shotgun (WGS) entry which is preliminary data.</text>
</comment>
<evidence type="ECO:0000256" key="1">
    <source>
        <dbReference type="ARBA" id="ARBA00021292"/>
    </source>
</evidence>
<dbReference type="Pfam" id="PF00534">
    <property type="entry name" value="Glycos_transf_1"/>
    <property type="match status" value="1"/>
</dbReference>
<evidence type="ECO:0000313" key="6">
    <source>
        <dbReference type="EMBL" id="PRY64663.1"/>
    </source>
</evidence>
<evidence type="ECO:0000313" key="7">
    <source>
        <dbReference type="Proteomes" id="UP000237983"/>
    </source>
</evidence>
<dbReference type="PANTHER" id="PTHR45947:SF3">
    <property type="entry name" value="SULFOQUINOVOSYL TRANSFERASE SQD2"/>
    <property type="match status" value="1"/>
</dbReference>
<dbReference type="RefSeq" id="WP_181243472.1">
    <property type="nucleotide sequence ID" value="NZ_PVTL01000012.1"/>
</dbReference>
<dbReference type="Pfam" id="PF13579">
    <property type="entry name" value="Glyco_trans_4_4"/>
    <property type="match status" value="1"/>
</dbReference>
<keyword evidence="2" id="KW-0328">Glycosyltransferase</keyword>
<evidence type="ECO:0000259" key="5">
    <source>
        <dbReference type="Pfam" id="PF13579"/>
    </source>
</evidence>
<dbReference type="GO" id="GO:0016757">
    <property type="term" value="F:glycosyltransferase activity"/>
    <property type="evidence" value="ECO:0007669"/>
    <property type="project" value="UniProtKB-KW"/>
</dbReference>
<name>A0A2T0V3B0_9MICO</name>
<accession>A0A2T0V3B0</accession>
<keyword evidence="3 6" id="KW-0808">Transferase</keyword>
<protein>
    <recommendedName>
        <fullName evidence="1">D-inositol 3-phosphate glycosyltransferase</fullName>
    </recommendedName>
</protein>
<evidence type="ECO:0000259" key="4">
    <source>
        <dbReference type="Pfam" id="PF00534"/>
    </source>
</evidence>
<dbReference type="EMBL" id="PVTL01000012">
    <property type="protein sequence ID" value="PRY64663.1"/>
    <property type="molecule type" value="Genomic_DNA"/>
</dbReference>
<feature type="domain" description="Glycosyltransferase subfamily 4-like N-terminal" evidence="5">
    <location>
        <begin position="10"/>
        <end position="155"/>
    </location>
</feature>
<feature type="domain" description="Glycosyl transferase family 1" evidence="4">
    <location>
        <begin position="183"/>
        <end position="340"/>
    </location>
</feature>
<dbReference type="PANTHER" id="PTHR45947">
    <property type="entry name" value="SULFOQUINOVOSYL TRANSFERASE SQD2"/>
    <property type="match status" value="1"/>
</dbReference>
<evidence type="ECO:0000256" key="2">
    <source>
        <dbReference type="ARBA" id="ARBA00022676"/>
    </source>
</evidence>
<dbReference type="InterPro" id="IPR028098">
    <property type="entry name" value="Glyco_trans_4-like_N"/>
</dbReference>
<evidence type="ECO:0000256" key="3">
    <source>
        <dbReference type="ARBA" id="ARBA00022679"/>
    </source>
</evidence>
<organism evidence="6 7">
    <name type="scientific">Glaciihabitans tibetensis</name>
    <dbReference type="NCBI Taxonomy" id="1266600"/>
    <lineage>
        <taxon>Bacteria</taxon>
        <taxon>Bacillati</taxon>
        <taxon>Actinomycetota</taxon>
        <taxon>Actinomycetes</taxon>
        <taxon>Micrococcales</taxon>
        <taxon>Microbacteriaceae</taxon>
        <taxon>Glaciihabitans</taxon>
    </lineage>
</organism>
<dbReference type="InterPro" id="IPR001296">
    <property type="entry name" value="Glyco_trans_1"/>
</dbReference>
<dbReference type="Gene3D" id="3.40.50.2000">
    <property type="entry name" value="Glycogen Phosphorylase B"/>
    <property type="match status" value="2"/>
</dbReference>
<gene>
    <name evidence="6" type="ORF">B0I08_11248</name>
</gene>
<dbReference type="InterPro" id="IPR050194">
    <property type="entry name" value="Glycosyltransferase_grp1"/>
</dbReference>
<dbReference type="SUPFAM" id="SSF53756">
    <property type="entry name" value="UDP-Glycosyltransferase/glycogen phosphorylase"/>
    <property type="match status" value="1"/>
</dbReference>
<sequence>MSPSFARREGGPSEVLRGLLPALSKRDVSWQVATTDKGALESDEDFASLSDVRVFSSRILPSWTFSAGMVIPLREMISHADIVHIHSIHTFPTTVTMLLCRIMRVPYVLEPHGALDRYHLGQRGWKKRIYTRTIDRFGLKRLAAVVYSSDREESDGRSFLPGVVSTRMTLGVAPNLLSLEAADRDQSMVLFLGRVTEKKRVDLLIRAMSHAAMPEHAELVIAGPVDTRLQYDPQALAVELGVGHRVRFLGQVDSAARASLLSRASVFVLASEDESFGMAVAEALAVGCAVACSKHVGIAHEAERAGGAVIIDLDPDDIARKVARLLDDDHYRNKISQAGQSLARRRFTWDEASTDAVSLYQSVLADSWPKRQGGTPR</sequence>
<proteinExistence type="predicted"/>
<keyword evidence="7" id="KW-1185">Reference proteome</keyword>
<dbReference type="GO" id="GO:1901137">
    <property type="term" value="P:carbohydrate derivative biosynthetic process"/>
    <property type="evidence" value="ECO:0007669"/>
    <property type="project" value="UniProtKB-ARBA"/>
</dbReference>